<dbReference type="Pfam" id="PF22586">
    <property type="entry name" value="ANCHR-like_BBOX"/>
    <property type="match status" value="1"/>
</dbReference>
<dbReference type="CDD" id="cd19817">
    <property type="entry name" value="Bbox1_ANCHR-like"/>
    <property type="match status" value="1"/>
</dbReference>
<gene>
    <name evidence="8" type="primary">LOC108019218</name>
</gene>
<dbReference type="InterPro" id="IPR011011">
    <property type="entry name" value="Znf_FYVE_PHD"/>
</dbReference>
<name>A0AB39ZSX9_DROSZ</name>
<dbReference type="GeneID" id="108019218"/>
<evidence type="ECO:0000256" key="4">
    <source>
        <dbReference type="PROSITE-ProRule" id="PRU00091"/>
    </source>
</evidence>
<dbReference type="GO" id="GO:0032266">
    <property type="term" value="F:phosphatidylinositol-3-phosphate binding"/>
    <property type="evidence" value="ECO:0007669"/>
    <property type="project" value="TreeGrafter"/>
</dbReference>
<dbReference type="GO" id="GO:0008270">
    <property type="term" value="F:zinc ion binding"/>
    <property type="evidence" value="ECO:0007669"/>
    <property type="project" value="UniProtKB-KW"/>
</dbReference>
<dbReference type="PROSITE" id="PS50178">
    <property type="entry name" value="ZF_FYVE"/>
    <property type="match status" value="1"/>
</dbReference>
<evidence type="ECO:0000256" key="3">
    <source>
        <dbReference type="ARBA" id="ARBA00022833"/>
    </source>
</evidence>
<dbReference type="PANTHER" id="PTHR46603:SF1">
    <property type="entry name" value="ABSCISSION_NOCUT CHECKPOINT REGULATOR"/>
    <property type="match status" value="1"/>
</dbReference>
<dbReference type="InterPro" id="IPR000306">
    <property type="entry name" value="Znf_FYVE"/>
</dbReference>
<evidence type="ECO:0000313" key="7">
    <source>
        <dbReference type="Proteomes" id="UP001652628"/>
    </source>
</evidence>
<keyword evidence="1" id="KW-0479">Metal-binding</keyword>
<accession>A0AB39ZSX9</accession>
<feature type="domain" description="FYVE-type" evidence="6">
    <location>
        <begin position="1"/>
        <end position="56"/>
    </location>
</feature>
<keyword evidence="7" id="KW-1185">Reference proteome</keyword>
<dbReference type="Pfam" id="PF01363">
    <property type="entry name" value="FYVE"/>
    <property type="match status" value="1"/>
</dbReference>
<dbReference type="GO" id="GO:0032154">
    <property type="term" value="C:cleavage furrow"/>
    <property type="evidence" value="ECO:0007669"/>
    <property type="project" value="TreeGrafter"/>
</dbReference>
<evidence type="ECO:0000256" key="2">
    <source>
        <dbReference type="ARBA" id="ARBA00022771"/>
    </source>
</evidence>
<feature type="region of interest" description="Disordered" evidence="5">
    <location>
        <begin position="227"/>
        <end position="253"/>
    </location>
</feature>
<dbReference type="InterPro" id="IPR013083">
    <property type="entry name" value="Znf_RING/FYVE/PHD"/>
</dbReference>
<dbReference type="GO" id="GO:0044878">
    <property type="term" value="P:mitotic cytokinesis checkpoint signaling"/>
    <property type="evidence" value="ECO:0007669"/>
    <property type="project" value="TreeGrafter"/>
</dbReference>
<dbReference type="SUPFAM" id="SSF57845">
    <property type="entry name" value="B-box zinc-binding domain"/>
    <property type="match status" value="1"/>
</dbReference>
<dbReference type="PANTHER" id="PTHR46603">
    <property type="entry name" value="ABSCISSION/NOCUT CHECKPOINT REGULATOR"/>
    <property type="match status" value="1"/>
</dbReference>
<sequence length="349" mass="38909">MSCFGCGRKYGLFCKEYGCPNCGYSFCSKCLKRPMPVPRHAGKVLNVCLICYDKLSKLQASADAEKVIDCEALPGVLVTKFSLPPPPKGAEGVGSVSAADVLFDDSPPSEELPEALVPSSSSALHSNDHKDHIDENLDSALTKRIQDYKRVDATDDEIRARLANLTGMPHKTNYDKKDLLLSTDQRNDQEKMRDLLAQFVEEAQLDQNVDRQRDDSISDIERRLRALRDTPVDSAGAGPSGSQMSSNVENEEDDETLLQNIMKKYVEESRLPAVSQNEISPINSEVTSGNEELPWCNICNEDAVFRCLSCGGDLFCTQCYKECHDDDEEYRAHVKEKYSAPPKIEENHF</sequence>
<keyword evidence="3" id="KW-0862">Zinc</keyword>
<dbReference type="GO" id="GO:0009838">
    <property type="term" value="P:abscission"/>
    <property type="evidence" value="ECO:0007669"/>
    <property type="project" value="TreeGrafter"/>
</dbReference>
<evidence type="ECO:0000259" key="6">
    <source>
        <dbReference type="PROSITE" id="PS50178"/>
    </source>
</evidence>
<dbReference type="InterPro" id="IPR044553">
    <property type="entry name" value="Bbox1_ANCHR"/>
</dbReference>
<dbReference type="SUPFAM" id="SSF57903">
    <property type="entry name" value="FYVE/PHD zinc finger"/>
    <property type="match status" value="1"/>
</dbReference>
<dbReference type="RefSeq" id="XP_016942503.2">
    <property type="nucleotide sequence ID" value="XM_017087014.4"/>
</dbReference>
<protein>
    <submittedName>
        <fullName evidence="8">Abscission/NoCut checkpoint regulator</fullName>
    </submittedName>
</protein>
<dbReference type="InterPro" id="IPR017455">
    <property type="entry name" value="Znf_FYVE-rel"/>
</dbReference>
<dbReference type="Proteomes" id="UP001652628">
    <property type="component" value="Chromosome X"/>
</dbReference>
<evidence type="ECO:0000313" key="8">
    <source>
        <dbReference type="RefSeq" id="XP_016942503.2"/>
    </source>
</evidence>
<dbReference type="AlphaFoldDB" id="A0AB39ZSX9"/>
<dbReference type="GO" id="GO:0030496">
    <property type="term" value="C:midbody"/>
    <property type="evidence" value="ECO:0007669"/>
    <property type="project" value="TreeGrafter"/>
</dbReference>
<keyword evidence="2 4" id="KW-0863">Zinc-finger</keyword>
<proteinExistence type="predicted"/>
<evidence type="ECO:0000256" key="5">
    <source>
        <dbReference type="SAM" id="MobiDB-lite"/>
    </source>
</evidence>
<organism evidence="7 8">
    <name type="scientific">Drosophila suzukii</name>
    <name type="common">Spotted-wing drosophila fruit fly</name>
    <dbReference type="NCBI Taxonomy" id="28584"/>
    <lineage>
        <taxon>Eukaryota</taxon>
        <taxon>Metazoa</taxon>
        <taxon>Ecdysozoa</taxon>
        <taxon>Arthropoda</taxon>
        <taxon>Hexapoda</taxon>
        <taxon>Insecta</taxon>
        <taxon>Pterygota</taxon>
        <taxon>Neoptera</taxon>
        <taxon>Endopterygota</taxon>
        <taxon>Diptera</taxon>
        <taxon>Brachycera</taxon>
        <taxon>Muscomorpha</taxon>
        <taxon>Ephydroidea</taxon>
        <taxon>Drosophilidae</taxon>
        <taxon>Drosophila</taxon>
        <taxon>Sophophora</taxon>
    </lineage>
</organism>
<evidence type="ECO:0000256" key="1">
    <source>
        <dbReference type="ARBA" id="ARBA00022723"/>
    </source>
</evidence>
<dbReference type="Gene3D" id="3.30.40.10">
    <property type="entry name" value="Zinc/RING finger domain, C3HC4 (zinc finger)"/>
    <property type="match status" value="1"/>
</dbReference>
<feature type="region of interest" description="Disordered" evidence="5">
    <location>
        <begin position="107"/>
        <end position="129"/>
    </location>
</feature>
<reference evidence="8" key="1">
    <citation type="submission" date="2025-08" db="UniProtKB">
        <authorList>
            <consortium name="RefSeq"/>
        </authorList>
    </citation>
    <scope>IDENTIFICATION</scope>
</reference>
<dbReference type="GO" id="GO:0005813">
    <property type="term" value="C:centrosome"/>
    <property type="evidence" value="ECO:0007669"/>
    <property type="project" value="TreeGrafter"/>
</dbReference>